<protein>
    <submittedName>
        <fullName evidence="1">Uncharacterized protein</fullName>
    </submittedName>
</protein>
<dbReference type="Proteomes" id="UP000828941">
    <property type="component" value="Chromosome 1"/>
</dbReference>
<dbReference type="EMBL" id="CM039426">
    <property type="protein sequence ID" value="KAI4357945.1"/>
    <property type="molecule type" value="Genomic_DNA"/>
</dbReference>
<organism evidence="1 2">
    <name type="scientific">Bauhinia variegata</name>
    <name type="common">Purple orchid tree</name>
    <name type="synonym">Phanera variegata</name>
    <dbReference type="NCBI Taxonomy" id="167791"/>
    <lineage>
        <taxon>Eukaryota</taxon>
        <taxon>Viridiplantae</taxon>
        <taxon>Streptophyta</taxon>
        <taxon>Embryophyta</taxon>
        <taxon>Tracheophyta</taxon>
        <taxon>Spermatophyta</taxon>
        <taxon>Magnoliopsida</taxon>
        <taxon>eudicotyledons</taxon>
        <taxon>Gunneridae</taxon>
        <taxon>Pentapetalae</taxon>
        <taxon>rosids</taxon>
        <taxon>fabids</taxon>
        <taxon>Fabales</taxon>
        <taxon>Fabaceae</taxon>
        <taxon>Cercidoideae</taxon>
        <taxon>Cercideae</taxon>
        <taxon>Bauhiniinae</taxon>
        <taxon>Bauhinia</taxon>
    </lineage>
</organism>
<evidence type="ECO:0000313" key="1">
    <source>
        <dbReference type="EMBL" id="KAI4357945.1"/>
    </source>
</evidence>
<sequence length="447" mass="48620">MTIATQKNSSRDKRPIDDQTPLLPKSKHEEQGSNGASFSGSVFNLSTTIIGAGIMALPAAMKVLGLGLGIAAIIFLALLTETSLEFLMRFSRVGKADTYGEVMGYAFGGVGRRVLQISILVNNFGILVVYMIIIGDVLSGTSSSGIHHSGVLDGWFGEQWWTGRTFILFLTTLLVFAPLGFFKRIDSLRYTSALAVALAIVFLVITAGITLIKLFSGGIAWPRFLPIVTDITSVWKLFTAVPVLVTAFVCHYNVHMIDNELGDPSRILPVVRASLAMCSTIYILTALFGFLLFGESTLDDVLANFDTDLGIPFSNVLNDIVRLSYAFHLMLVFPVIFFSLRFNLDDLLFSTARLDNCRFVLLTTGLISLLYVAANFIPSIWDAFQFTGATATVCLGFVFPGAIALRDPHGIASKKDKILSIIMIVLAVFSNVVAIYSNANSLFSKDG</sequence>
<keyword evidence="2" id="KW-1185">Reference proteome</keyword>
<gene>
    <name evidence="1" type="ORF">L6164_001859</name>
</gene>
<accession>A0ACB9QBF2</accession>
<reference evidence="1 2" key="1">
    <citation type="journal article" date="2022" name="DNA Res.">
        <title>Chromosomal-level genome assembly of the orchid tree Bauhinia variegata (Leguminosae; Cercidoideae) supports the allotetraploid origin hypothesis of Bauhinia.</title>
        <authorList>
            <person name="Zhong Y."/>
            <person name="Chen Y."/>
            <person name="Zheng D."/>
            <person name="Pang J."/>
            <person name="Liu Y."/>
            <person name="Luo S."/>
            <person name="Meng S."/>
            <person name="Qian L."/>
            <person name="Wei D."/>
            <person name="Dai S."/>
            <person name="Zhou R."/>
        </authorList>
    </citation>
    <scope>NUCLEOTIDE SEQUENCE [LARGE SCALE GENOMIC DNA]</scope>
    <source>
        <strain evidence="1">BV-YZ2020</strain>
    </source>
</reference>
<proteinExistence type="predicted"/>
<evidence type="ECO:0000313" key="2">
    <source>
        <dbReference type="Proteomes" id="UP000828941"/>
    </source>
</evidence>
<name>A0ACB9QBF2_BAUVA</name>
<comment type="caution">
    <text evidence="1">The sequence shown here is derived from an EMBL/GenBank/DDBJ whole genome shotgun (WGS) entry which is preliminary data.</text>
</comment>